<dbReference type="AlphaFoldDB" id="A0A411WH53"/>
<feature type="domain" description="NADPH-dependent 7-cyano-7-deazaguanine reductase N-terminal" evidence="6">
    <location>
        <begin position="22"/>
        <end position="132"/>
    </location>
</feature>
<dbReference type="RefSeq" id="WP_130590620.1">
    <property type="nucleotide sequence ID" value="NZ_CP034752.1"/>
</dbReference>
<dbReference type="OrthoDB" id="9789995at2"/>
<comment type="function">
    <text evidence="5">Catalyzes the NADPH-dependent reduction of 7-cyano-7-deazaguanine (preQ0) to 7-aminomethyl-7-deazaguanine (preQ1).</text>
</comment>
<evidence type="ECO:0000256" key="2">
    <source>
        <dbReference type="ARBA" id="ARBA00022785"/>
    </source>
</evidence>
<feature type="binding site" evidence="5">
    <location>
        <begin position="260"/>
        <end position="261"/>
    </location>
    <ligand>
        <name>NADPH</name>
        <dbReference type="ChEBI" id="CHEBI:57783"/>
    </ligand>
</feature>
<sequence>MTSHYQDNQALSALTLGKETAYIDHYDASLLQPVPRSLNRDPLGLSATALPFHGADIWTLYELSWLNSRGLPQVAVGEVHIDANSINLVESKSFKLYLNSFNQTSLDSWEDVQQVLTRDLSLCAQGNVSVKLFRLEQLTGESIGAFDGECIDDQPIEITHYDFDDKLLERATEKDTPLVEETLVSHLLKSNCLITHQPDWGSVEIRYRGPQINREALLRYIVSFRHHNEFHEQCVERIFNDIQRYCHPESLSVYARYTRRGGLDINPYRTNTQFEPQTKRLARQ</sequence>
<dbReference type="SUPFAM" id="SSF55620">
    <property type="entry name" value="Tetrahydrobiopterin biosynthesis enzymes-like"/>
    <property type="match status" value="1"/>
</dbReference>
<dbReference type="PANTHER" id="PTHR34354">
    <property type="entry name" value="NADPH-DEPENDENT 7-CYANO-7-DEAZAGUANINE REDUCTASE"/>
    <property type="match status" value="1"/>
</dbReference>
<dbReference type="Proteomes" id="UP000293154">
    <property type="component" value="Chromosome"/>
</dbReference>
<dbReference type="HAMAP" id="MF_00817">
    <property type="entry name" value="QueF_type2"/>
    <property type="match status" value="1"/>
</dbReference>
<comment type="pathway">
    <text evidence="5">tRNA modification; tRNA-queuosine biosynthesis.</text>
</comment>
<evidence type="ECO:0000313" key="8">
    <source>
        <dbReference type="Proteomes" id="UP000293154"/>
    </source>
</evidence>
<feature type="binding site" evidence="5">
    <location>
        <begin position="231"/>
        <end position="232"/>
    </location>
    <ligand>
        <name>substrate</name>
    </ligand>
</feature>
<evidence type="ECO:0000313" key="7">
    <source>
        <dbReference type="EMBL" id="QBH95630.1"/>
    </source>
</evidence>
<dbReference type="PIRSF" id="PIRSF004750">
    <property type="entry name" value="Nitrile_oxidored_YqcD_prd"/>
    <property type="match status" value="1"/>
</dbReference>
<dbReference type="InterPro" id="IPR029500">
    <property type="entry name" value="QueF"/>
</dbReference>
<evidence type="ECO:0000256" key="5">
    <source>
        <dbReference type="HAMAP-Rule" id="MF_00817"/>
    </source>
</evidence>
<evidence type="ECO:0000256" key="1">
    <source>
        <dbReference type="ARBA" id="ARBA00022490"/>
    </source>
</evidence>
<accession>A0A411WH53</accession>
<evidence type="ECO:0000256" key="4">
    <source>
        <dbReference type="ARBA" id="ARBA00023002"/>
    </source>
</evidence>
<dbReference type="Pfam" id="PF14489">
    <property type="entry name" value="QueF"/>
    <property type="match status" value="1"/>
</dbReference>
<dbReference type="InterPro" id="IPR016428">
    <property type="entry name" value="QueF_type2"/>
</dbReference>
<reference evidence="7 8" key="1">
    <citation type="submission" date="2019-03" db="EMBL/GenBank/DDBJ databases">
        <title>Pragia sp. nov. isolated from the gut tract of Carduelis flavirostris.</title>
        <authorList>
            <person name="Ge Y."/>
        </authorList>
    </citation>
    <scope>NUCLEOTIDE SEQUENCE [LARGE SCALE GENOMIC DNA]</scope>
    <source>
        <strain evidence="7 8">CF-458</strain>
    </source>
</reference>
<feature type="binding site" evidence="5">
    <location>
        <begin position="91"/>
        <end position="92"/>
    </location>
    <ligand>
        <name>NADPH</name>
        <dbReference type="ChEBI" id="CHEBI:57783"/>
    </ligand>
</feature>
<evidence type="ECO:0000259" key="6">
    <source>
        <dbReference type="Pfam" id="PF14819"/>
    </source>
</evidence>
<comment type="catalytic activity">
    <reaction evidence="5">
        <text>7-aminomethyl-7-carbaguanine + 2 NADP(+) = 7-cyano-7-carbaguanine + 2 NADPH + 3 H(+)</text>
        <dbReference type="Rhea" id="RHEA:13409"/>
        <dbReference type="ChEBI" id="CHEBI:15378"/>
        <dbReference type="ChEBI" id="CHEBI:45075"/>
        <dbReference type="ChEBI" id="CHEBI:57783"/>
        <dbReference type="ChEBI" id="CHEBI:58349"/>
        <dbReference type="ChEBI" id="CHEBI:58703"/>
        <dbReference type="EC" id="1.7.1.13"/>
    </reaction>
</comment>
<organism evidence="7 8">
    <name type="scientific">Limnobaculum zhutongyuii</name>
    <dbReference type="NCBI Taxonomy" id="2498113"/>
    <lineage>
        <taxon>Bacteria</taxon>
        <taxon>Pseudomonadati</taxon>
        <taxon>Pseudomonadota</taxon>
        <taxon>Gammaproteobacteria</taxon>
        <taxon>Enterobacterales</taxon>
        <taxon>Budviciaceae</taxon>
        <taxon>Limnobaculum</taxon>
    </lineage>
</organism>
<evidence type="ECO:0000256" key="3">
    <source>
        <dbReference type="ARBA" id="ARBA00022857"/>
    </source>
</evidence>
<dbReference type="NCBIfam" id="TIGR03138">
    <property type="entry name" value="QueF"/>
    <property type="match status" value="1"/>
</dbReference>
<dbReference type="PANTHER" id="PTHR34354:SF1">
    <property type="entry name" value="NADPH-DEPENDENT 7-CYANO-7-DEAZAGUANINE REDUCTASE"/>
    <property type="match status" value="1"/>
</dbReference>
<dbReference type="GO" id="GO:0005737">
    <property type="term" value="C:cytoplasm"/>
    <property type="evidence" value="ECO:0007669"/>
    <property type="project" value="UniProtKB-SubCell"/>
</dbReference>
<comment type="subcellular location">
    <subcellularLocation>
        <location evidence="5">Cytoplasm</location>
    </subcellularLocation>
</comment>
<feature type="active site" description="Proton donor" evidence="5">
    <location>
        <position position="199"/>
    </location>
</feature>
<comment type="subunit">
    <text evidence="5">Homodimer.</text>
</comment>
<feature type="active site" description="Thioimide intermediate" evidence="5">
    <location>
        <position position="192"/>
    </location>
</feature>
<dbReference type="GO" id="GO:0033739">
    <property type="term" value="F:preQ1 synthase activity"/>
    <property type="evidence" value="ECO:0007669"/>
    <property type="project" value="UniProtKB-UniRule"/>
</dbReference>
<dbReference type="EC" id="1.7.1.13" evidence="5"/>
<feature type="binding site" evidence="5">
    <location>
        <begin position="89"/>
        <end position="91"/>
    </location>
    <ligand>
        <name>substrate</name>
    </ligand>
</feature>
<keyword evidence="3 5" id="KW-0521">NADP</keyword>
<protein>
    <recommendedName>
        <fullName evidence="5">NADPH-dependent 7-cyano-7-deazaguanine reductase</fullName>
        <ecNumber evidence="5">1.7.1.13</ecNumber>
    </recommendedName>
    <alternativeName>
        <fullName evidence="5">7-cyano-7-carbaguanine reductase</fullName>
    </alternativeName>
    <alternativeName>
        <fullName evidence="5">NADPH-dependent nitrile oxidoreductase</fullName>
    </alternativeName>
    <alternativeName>
        <fullName evidence="5">PreQ(0) reductase</fullName>
    </alternativeName>
</protein>
<dbReference type="Gene3D" id="3.30.1130.10">
    <property type="match status" value="2"/>
</dbReference>
<proteinExistence type="inferred from homology"/>
<dbReference type="InterPro" id="IPR029139">
    <property type="entry name" value="QueF_N"/>
</dbReference>
<dbReference type="InterPro" id="IPR043133">
    <property type="entry name" value="GTP-CH-I_C/QueF"/>
</dbReference>
<keyword evidence="2 5" id="KW-0671">Queuosine biosynthesis</keyword>
<keyword evidence="4 5" id="KW-0560">Oxidoreductase</keyword>
<dbReference type="UniPathway" id="UPA00392"/>
<name>A0A411WH53_9GAMM</name>
<gene>
    <name evidence="5 7" type="primary">queF</name>
    <name evidence="7" type="ORF">EKN56_03975</name>
</gene>
<dbReference type="KEGG" id="prag:EKN56_03975"/>
<dbReference type="GO" id="GO:0008616">
    <property type="term" value="P:tRNA queuosine(34) biosynthetic process"/>
    <property type="evidence" value="ECO:0007669"/>
    <property type="project" value="UniProtKB-UniRule"/>
</dbReference>
<keyword evidence="1 5" id="KW-0963">Cytoplasm</keyword>
<comment type="similarity">
    <text evidence="5">Belongs to the GTP cyclohydrolase I family. QueF type 2 subfamily.</text>
</comment>
<dbReference type="EMBL" id="CP034752">
    <property type="protein sequence ID" value="QBH95630.1"/>
    <property type="molecule type" value="Genomic_DNA"/>
</dbReference>
<keyword evidence="8" id="KW-1185">Reference proteome</keyword>
<dbReference type="Pfam" id="PF14819">
    <property type="entry name" value="QueF_N"/>
    <property type="match status" value="1"/>
</dbReference>
<dbReference type="InterPro" id="IPR050084">
    <property type="entry name" value="NADPH_dep_7-cyano-7-deazaG_red"/>
</dbReference>